<sequence>MLKPKSPHFMELGQSLGMVEEVVLNGMGYWDVTVDYITKKIQVDASQLGLFKNRRQA</sequence>
<dbReference type="Proteomes" id="UP001069090">
    <property type="component" value="Unassembled WGS sequence"/>
</dbReference>
<evidence type="ECO:0000313" key="2">
    <source>
        <dbReference type="Proteomes" id="UP001069090"/>
    </source>
</evidence>
<comment type="caution">
    <text evidence="1">The sequence shown here is derived from an EMBL/GenBank/DDBJ whole genome shotgun (WGS) entry which is preliminary data.</text>
</comment>
<dbReference type="RefSeq" id="WP_258331203.1">
    <property type="nucleotide sequence ID" value="NZ_JAPTGG010000005.1"/>
</dbReference>
<proteinExistence type="predicted"/>
<reference evidence="1 2" key="1">
    <citation type="submission" date="2022-12" db="EMBL/GenBank/DDBJ databases">
        <title>Dasania phycosphaerae sp. nov., isolated from particulate material of the south coast of Korea.</title>
        <authorList>
            <person name="Jiang Y."/>
        </authorList>
    </citation>
    <scope>NUCLEOTIDE SEQUENCE [LARGE SCALE GENOMIC DNA]</scope>
    <source>
        <strain evidence="1 2">GY-19</strain>
    </source>
</reference>
<dbReference type="AlphaFoldDB" id="A0A9J6RKV5"/>
<name>A0A9J6RKV5_9GAMM</name>
<keyword evidence="2" id="KW-1185">Reference proteome</keyword>
<evidence type="ECO:0000313" key="1">
    <source>
        <dbReference type="EMBL" id="MCZ0865052.1"/>
    </source>
</evidence>
<organism evidence="1 2">
    <name type="scientific">Dasania phycosphaerae</name>
    <dbReference type="NCBI Taxonomy" id="2950436"/>
    <lineage>
        <taxon>Bacteria</taxon>
        <taxon>Pseudomonadati</taxon>
        <taxon>Pseudomonadota</taxon>
        <taxon>Gammaproteobacteria</taxon>
        <taxon>Cellvibrionales</taxon>
        <taxon>Spongiibacteraceae</taxon>
        <taxon>Dasania</taxon>
    </lineage>
</organism>
<protein>
    <submittedName>
        <fullName evidence="1">Uncharacterized protein</fullName>
    </submittedName>
</protein>
<accession>A0A9J6RKV5</accession>
<gene>
    <name evidence="1" type="ORF">O0V09_07570</name>
</gene>
<dbReference type="EMBL" id="JAPTGG010000005">
    <property type="protein sequence ID" value="MCZ0865052.1"/>
    <property type="molecule type" value="Genomic_DNA"/>
</dbReference>